<keyword evidence="3" id="KW-0663">Pyridoxal phosphate</keyword>
<dbReference type="PANTHER" id="PTHR21152:SF40">
    <property type="entry name" value="ALANINE--GLYOXYLATE AMINOTRANSFERASE"/>
    <property type="match status" value="1"/>
</dbReference>
<dbReference type="PANTHER" id="PTHR21152">
    <property type="entry name" value="AMINOTRANSFERASE CLASS V"/>
    <property type="match status" value="1"/>
</dbReference>
<dbReference type="PIRSF" id="PIRSF000524">
    <property type="entry name" value="SPT"/>
    <property type="match status" value="1"/>
</dbReference>
<dbReference type="RefSeq" id="WP_326702807.1">
    <property type="nucleotide sequence ID" value="NZ_CP108861.1"/>
</dbReference>
<evidence type="ECO:0000256" key="1">
    <source>
        <dbReference type="ARBA" id="ARBA00001933"/>
    </source>
</evidence>
<dbReference type="InterPro" id="IPR015424">
    <property type="entry name" value="PyrdxlP-dep_Trfase"/>
</dbReference>
<sequence>MLNKHRLMVPGPTPLPPGVTAAATLPMADERTPEFAEVFTRVIRRLQHVLGTGNDVLMLTSSMTGAFESAVQNLFSPGERVLVLDNGLFGRRWVDMCRAFGLEVTELGAPWGSEIEPAAVADALAADPGITAVLCVHCETSTGVVNDIRSCAAAARSARGPGDGVLVVVDAASGLGACELRTDEWGVDVVVGGGQKALMTPPGMSFVSVSERAWRRQAEARLPRFYFDWSAAALAGRAEIPRTAWTPAIGVLVQMDAALAHLLDEGVEAALERHVLLGRMARGGFLGMGLRLLTPDRDANASVTAAYTPPGIDAERLVRHLADRFGLQMVAGSGAMADRIIRLGHCGYIDPLDIVTALAGVELSLHAMGAPVQPGAGTASAIQVLAHRGPGRLPQGALIALAADHTEENHA</sequence>
<name>A0ABZ1F477_9ACTN</name>
<keyword evidence="7" id="KW-0808">Transferase</keyword>
<organism evidence="7 8">
    <name type="scientific">Streptomyces cyaneofuscatus</name>
    <dbReference type="NCBI Taxonomy" id="66883"/>
    <lineage>
        <taxon>Bacteria</taxon>
        <taxon>Bacillati</taxon>
        <taxon>Actinomycetota</taxon>
        <taxon>Actinomycetes</taxon>
        <taxon>Kitasatosporales</taxon>
        <taxon>Streptomycetaceae</taxon>
        <taxon>Streptomyces</taxon>
    </lineage>
</organism>
<accession>A0ABZ1F477</accession>
<dbReference type="GO" id="GO:0008483">
    <property type="term" value="F:transaminase activity"/>
    <property type="evidence" value="ECO:0007669"/>
    <property type="project" value="UniProtKB-KW"/>
</dbReference>
<dbReference type="SUPFAM" id="SSF53383">
    <property type="entry name" value="PLP-dependent transferases"/>
    <property type="match status" value="1"/>
</dbReference>
<evidence type="ECO:0000256" key="3">
    <source>
        <dbReference type="ARBA" id="ARBA00022898"/>
    </source>
</evidence>
<dbReference type="InterPro" id="IPR024169">
    <property type="entry name" value="SP_NH2Trfase/AEP_transaminase"/>
</dbReference>
<gene>
    <name evidence="7" type="ORF">OG849_30160</name>
</gene>
<proteinExistence type="inferred from homology"/>
<dbReference type="Gene3D" id="3.90.1150.10">
    <property type="entry name" value="Aspartate Aminotransferase, domain 1"/>
    <property type="match status" value="1"/>
</dbReference>
<dbReference type="InterPro" id="IPR020578">
    <property type="entry name" value="Aminotrans_V_PyrdxlP_BS"/>
</dbReference>
<feature type="domain" description="Aminotransferase class V" evidence="6">
    <location>
        <begin position="31"/>
        <end position="333"/>
    </location>
</feature>
<evidence type="ECO:0000313" key="7">
    <source>
        <dbReference type="EMBL" id="WSB11214.1"/>
    </source>
</evidence>
<dbReference type="InterPro" id="IPR000192">
    <property type="entry name" value="Aminotrans_V_dom"/>
</dbReference>
<dbReference type="Gene3D" id="3.40.640.10">
    <property type="entry name" value="Type I PLP-dependent aspartate aminotransferase-like (Major domain)"/>
    <property type="match status" value="1"/>
</dbReference>
<comment type="similarity">
    <text evidence="2 4">Belongs to the class-V pyridoxal-phosphate-dependent aminotransferase family.</text>
</comment>
<keyword evidence="7" id="KW-0032">Aminotransferase</keyword>
<dbReference type="EMBL" id="CP109083">
    <property type="protein sequence ID" value="WSB11214.1"/>
    <property type="molecule type" value="Genomic_DNA"/>
</dbReference>
<evidence type="ECO:0000313" key="8">
    <source>
        <dbReference type="Proteomes" id="UP001356428"/>
    </source>
</evidence>
<evidence type="ECO:0000256" key="4">
    <source>
        <dbReference type="RuleBase" id="RU004075"/>
    </source>
</evidence>
<dbReference type="Pfam" id="PF00266">
    <property type="entry name" value="Aminotran_5"/>
    <property type="match status" value="1"/>
</dbReference>
<reference evidence="7 8" key="1">
    <citation type="submission" date="2022-10" db="EMBL/GenBank/DDBJ databases">
        <title>The complete genomes of actinobacterial strains from the NBC collection.</title>
        <authorList>
            <person name="Joergensen T.S."/>
            <person name="Alvarez Arevalo M."/>
            <person name="Sterndorff E.B."/>
            <person name="Faurdal D."/>
            <person name="Vuksanovic O."/>
            <person name="Mourched A.-S."/>
            <person name="Charusanti P."/>
            <person name="Shaw S."/>
            <person name="Blin K."/>
            <person name="Weber T."/>
        </authorList>
    </citation>
    <scope>NUCLEOTIDE SEQUENCE [LARGE SCALE GENOMIC DNA]</scope>
    <source>
        <strain evidence="7 8">NBC 01792</strain>
    </source>
</reference>
<evidence type="ECO:0000259" key="6">
    <source>
        <dbReference type="Pfam" id="PF00266"/>
    </source>
</evidence>
<dbReference type="PROSITE" id="PS00595">
    <property type="entry name" value="AA_TRANSFER_CLASS_5"/>
    <property type="match status" value="1"/>
</dbReference>
<keyword evidence="8" id="KW-1185">Reference proteome</keyword>
<evidence type="ECO:0000256" key="2">
    <source>
        <dbReference type="ARBA" id="ARBA00009236"/>
    </source>
</evidence>
<comment type="cofactor">
    <cofactor evidence="1 5">
        <name>pyridoxal 5'-phosphate</name>
        <dbReference type="ChEBI" id="CHEBI:597326"/>
    </cofactor>
</comment>
<dbReference type="InterPro" id="IPR015421">
    <property type="entry name" value="PyrdxlP-dep_Trfase_major"/>
</dbReference>
<dbReference type="InterPro" id="IPR015422">
    <property type="entry name" value="PyrdxlP-dep_Trfase_small"/>
</dbReference>
<evidence type="ECO:0000256" key="5">
    <source>
        <dbReference type="RuleBase" id="RU004504"/>
    </source>
</evidence>
<dbReference type="Proteomes" id="UP001356428">
    <property type="component" value="Chromosome"/>
</dbReference>
<protein>
    <submittedName>
        <fullName evidence="7">Alanine--glyoxylate aminotransferase family protein</fullName>
    </submittedName>
</protein>